<dbReference type="EMBL" id="BART01004285">
    <property type="protein sequence ID" value="GAG69039.1"/>
    <property type="molecule type" value="Genomic_DNA"/>
</dbReference>
<dbReference type="CDD" id="cd04301">
    <property type="entry name" value="NAT_SF"/>
    <property type="match status" value="1"/>
</dbReference>
<dbReference type="SUPFAM" id="SSF55729">
    <property type="entry name" value="Acyl-CoA N-acyltransferases (Nat)"/>
    <property type="match status" value="1"/>
</dbReference>
<dbReference type="PANTHER" id="PTHR43420">
    <property type="entry name" value="ACETYLTRANSFERASE"/>
    <property type="match status" value="1"/>
</dbReference>
<sequence>MAFINKIKIIRILPESSKSRASELVYEAFQKKIYSVIKEKEKAIRIITKSINYSAGFYAVYENSLVGMAGTQSKGDRFIEAKFSYFHEEYSFFKALIKKIYFNFDSIGIIKNDELELTALSVQKEMRGKKIGTKIINSIILYAKSKEYKKIKLTVVDTNPLAKKLYESIGFTIHKTKNYGFLTRSAGFKEVTHMVKNLN</sequence>
<organism evidence="4">
    <name type="scientific">marine sediment metagenome</name>
    <dbReference type="NCBI Taxonomy" id="412755"/>
    <lineage>
        <taxon>unclassified sequences</taxon>
        <taxon>metagenomes</taxon>
        <taxon>ecological metagenomes</taxon>
    </lineage>
</organism>
<evidence type="ECO:0000256" key="2">
    <source>
        <dbReference type="ARBA" id="ARBA00023315"/>
    </source>
</evidence>
<feature type="domain" description="N-acetyltransferase" evidence="3">
    <location>
        <begin position="8"/>
        <end position="199"/>
    </location>
</feature>
<evidence type="ECO:0000313" key="4">
    <source>
        <dbReference type="EMBL" id="GAG69039.1"/>
    </source>
</evidence>
<evidence type="ECO:0000259" key="3">
    <source>
        <dbReference type="PROSITE" id="PS51186"/>
    </source>
</evidence>
<reference evidence="4" key="1">
    <citation type="journal article" date="2014" name="Front. Microbiol.">
        <title>High frequency of phylogenetically diverse reductive dehalogenase-homologous genes in deep subseafloor sedimentary metagenomes.</title>
        <authorList>
            <person name="Kawai M."/>
            <person name="Futagami T."/>
            <person name="Toyoda A."/>
            <person name="Takaki Y."/>
            <person name="Nishi S."/>
            <person name="Hori S."/>
            <person name="Arai W."/>
            <person name="Tsubouchi T."/>
            <person name="Morono Y."/>
            <person name="Uchiyama I."/>
            <person name="Ito T."/>
            <person name="Fujiyama A."/>
            <person name="Inagaki F."/>
            <person name="Takami H."/>
        </authorList>
    </citation>
    <scope>NUCLEOTIDE SEQUENCE</scope>
    <source>
        <strain evidence="4">Expedition CK06-06</strain>
    </source>
</reference>
<dbReference type="InterPro" id="IPR000182">
    <property type="entry name" value="GNAT_dom"/>
</dbReference>
<dbReference type="Pfam" id="PF00583">
    <property type="entry name" value="Acetyltransf_1"/>
    <property type="match status" value="1"/>
</dbReference>
<dbReference type="AlphaFoldDB" id="X0ZI64"/>
<keyword evidence="1" id="KW-0808">Transferase</keyword>
<dbReference type="PROSITE" id="PS51186">
    <property type="entry name" value="GNAT"/>
    <property type="match status" value="1"/>
</dbReference>
<name>X0ZI64_9ZZZZ</name>
<accession>X0ZI64</accession>
<dbReference type="InterPro" id="IPR050680">
    <property type="entry name" value="YpeA/RimI_acetyltransf"/>
</dbReference>
<keyword evidence="2" id="KW-0012">Acyltransferase</keyword>
<dbReference type="PANTHER" id="PTHR43420:SF47">
    <property type="entry name" value="N-ACETYLTRANSFERASE DOMAIN-CONTAINING PROTEIN"/>
    <property type="match status" value="1"/>
</dbReference>
<comment type="caution">
    <text evidence="4">The sequence shown here is derived from an EMBL/GenBank/DDBJ whole genome shotgun (WGS) entry which is preliminary data.</text>
</comment>
<dbReference type="Gene3D" id="3.40.630.30">
    <property type="match status" value="1"/>
</dbReference>
<dbReference type="InterPro" id="IPR016181">
    <property type="entry name" value="Acyl_CoA_acyltransferase"/>
</dbReference>
<protein>
    <recommendedName>
        <fullName evidence="3">N-acetyltransferase domain-containing protein</fullName>
    </recommendedName>
</protein>
<proteinExistence type="predicted"/>
<gene>
    <name evidence="4" type="ORF">S01H4_10915</name>
</gene>
<evidence type="ECO:0000256" key="1">
    <source>
        <dbReference type="ARBA" id="ARBA00022679"/>
    </source>
</evidence>
<dbReference type="GO" id="GO:0016747">
    <property type="term" value="F:acyltransferase activity, transferring groups other than amino-acyl groups"/>
    <property type="evidence" value="ECO:0007669"/>
    <property type="project" value="InterPro"/>
</dbReference>